<dbReference type="Proteomes" id="UP000242791">
    <property type="component" value="Unassembled WGS sequence"/>
</dbReference>
<protein>
    <submittedName>
        <fullName evidence="2">Uncharacterized protein</fullName>
    </submittedName>
</protein>
<feature type="compositionally biased region" description="Basic and acidic residues" evidence="1">
    <location>
        <begin position="150"/>
        <end position="168"/>
    </location>
</feature>
<accession>A0A1J9Q8M8</accession>
<evidence type="ECO:0000313" key="3">
    <source>
        <dbReference type="Proteomes" id="UP000242791"/>
    </source>
</evidence>
<dbReference type="AlphaFoldDB" id="A0A1J9Q8M8"/>
<organism evidence="2 3">
    <name type="scientific">Blastomyces percursus</name>
    <dbReference type="NCBI Taxonomy" id="1658174"/>
    <lineage>
        <taxon>Eukaryota</taxon>
        <taxon>Fungi</taxon>
        <taxon>Dikarya</taxon>
        <taxon>Ascomycota</taxon>
        <taxon>Pezizomycotina</taxon>
        <taxon>Eurotiomycetes</taxon>
        <taxon>Eurotiomycetidae</taxon>
        <taxon>Onygenales</taxon>
        <taxon>Ajellomycetaceae</taxon>
        <taxon>Blastomyces</taxon>
    </lineage>
</organism>
<feature type="compositionally biased region" description="Polar residues" evidence="1">
    <location>
        <begin position="170"/>
        <end position="180"/>
    </location>
</feature>
<gene>
    <name evidence="2" type="ORF">ACJ73_03816</name>
</gene>
<dbReference type="OrthoDB" id="4190245at2759"/>
<proteinExistence type="predicted"/>
<dbReference type="VEuPathDB" id="FungiDB:ACJ73_03816"/>
<name>A0A1J9Q8M8_9EURO</name>
<evidence type="ECO:0000256" key="1">
    <source>
        <dbReference type="SAM" id="MobiDB-lite"/>
    </source>
</evidence>
<reference evidence="2 3" key="1">
    <citation type="submission" date="2015-08" db="EMBL/GenBank/DDBJ databases">
        <title>Emmonsia species relationships and genome sequence.</title>
        <authorList>
            <person name="Cuomo C.A."/>
            <person name="Schwartz I.S."/>
            <person name="Kenyon C."/>
            <person name="De Hoog G.S."/>
            <person name="Govender N.P."/>
            <person name="Botha A."/>
            <person name="Moreno L."/>
            <person name="De Vries M."/>
            <person name="Munoz J.F."/>
            <person name="Stielow J.B."/>
        </authorList>
    </citation>
    <scope>NUCLEOTIDE SEQUENCE [LARGE SCALE GENOMIC DNA]</scope>
    <source>
        <strain evidence="2 3">EI222</strain>
    </source>
</reference>
<feature type="region of interest" description="Disordered" evidence="1">
    <location>
        <begin position="106"/>
        <end position="180"/>
    </location>
</feature>
<keyword evidence="3" id="KW-1185">Reference proteome</keyword>
<comment type="caution">
    <text evidence="2">The sequence shown here is derived from an EMBL/GenBank/DDBJ whole genome shotgun (WGS) entry which is preliminary data.</text>
</comment>
<sequence length="180" mass="20086">MHFAKQNCKEVEIADHIAIISSSKRGTPPKINIEQGLDWQEIIGLLKKLNKKDKGDLTVEITTYFNLIDISMLSSNESGIRGPAAFVGVPDSQLETQALISKRALDTDVKEENSPTCKPSYRPAKLPRIHEMSDDEKPARSTATSQQLKEVQKRRSSERESILRDRLLTRPSNATRGSSA</sequence>
<dbReference type="EMBL" id="LGTZ01000483">
    <property type="protein sequence ID" value="OJD24824.1"/>
    <property type="molecule type" value="Genomic_DNA"/>
</dbReference>
<evidence type="ECO:0000313" key="2">
    <source>
        <dbReference type="EMBL" id="OJD24824.1"/>
    </source>
</evidence>
<feature type="compositionally biased region" description="Basic and acidic residues" evidence="1">
    <location>
        <begin position="128"/>
        <end position="139"/>
    </location>
</feature>
<dbReference type="STRING" id="1658174.A0A1J9Q8M8"/>